<keyword evidence="4" id="KW-0067">ATP-binding</keyword>
<keyword evidence="3" id="KW-0611">Plant defense</keyword>
<evidence type="ECO:0008006" key="9">
    <source>
        <dbReference type="Google" id="ProtNLM"/>
    </source>
</evidence>
<dbReference type="SUPFAM" id="SSF52540">
    <property type="entry name" value="P-loop containing nucleoside triphosphate hydrolases"/>
    <property type="match status" value="1"/>
</dbReference>
<evidence type="ECO:0000259" key="5">
    <source>
        <dbReference type="Pfam" id="PF00931"/>
    </source>
</evidence>
<feature type="domain" description="NB-ARC" evidence="5">
    <location>
        <begin position="143"/>
        <end position="220"/>
    </location>
</feature>
<evidence type="ECO:0000313" key="8">
    <source>
        <dbReference type="Proteomes" id="UP000467840"/>
    </source>
</evidence>
<evidence type="ECO:0000256" key="4">
    <source>
        <dbReference type="ARBA" id="ARBA00022840"/>
    </source>
</evidence>
<gene>
    <name evidence="7" type="ORF">GH714_016689</name>
</gene>
<keyword evidence="1" id="KW-0677">Repeat</keyword>
<evidence type="ECO:0000256" key="3">
    <source>
        <dbReference type="ARBA" id="ARBA00022821"/>
    </source>
</evidence>
<comment type="caution">
    <text evidence="7">The sequence shown here is derived from an EMBL/GenBank/DDBJ whole genome shotgun (WGS) entry which is preliminary data.</text>
</comment>
<evidence type="ECO:0000256" key="1">
    <source>
        <dbReference type="ARBA" id="ARBA00022737"/>
    </source>
</evidence>
<proteinExistence type="predicted"/>
<dbReference type="Proteomes" id="UP000467840">
    <property type="component" value="Chromosome 10"/>
</dbReference>
<organism evidence="7 8">
    <name type="scientific">Hevea brasiliensis</name>
    <name type="common">Para rubber tree</name>
    <name type="synonym">Siphonia brasiliensis</name>
    <dbReference type="NCBI Taxonomy" id="3981"/>
    <lineage>
        <taxon>Eukaryota</taxon>
        <taxon>Viridiplantae</taxon>
        <taxon>Streptophyta</taxon>
        <taxon>Embryophyta</taxon>
        <taxon>Tracheophyta</taxon>
        <taxon>Spermatophyta</taxon>
        <taxon>Magnoliopsida</taxon>
        <taxon>eudicotyledons</taxon>
        <taxon>Gunneridae</taxon>
        <taxon>Pentapetalae</taxon>
        <taxon>rosids</taxon>
        <taxon>fabids</taxon>
        <taxon>Malpighiales</taxon>
        <taxon>Euphorbiaceae</taxon>
        <taxon>Crotonoideae</taxon>
        <taxon>Micrandreae</taxon>
        <taxon>Hevea</taxon>
    </lineage>
</organism>
<evidence type="ECO:0000256" key="2">
    <source>
        <dbReference type="ARBA" id="ARBA00022741"/>
    </source>
</evidence>
<dbReference type="InterPro" id="IPR041118">
    <property type="entry name" value="Rx_N"/>
</dbReference>
<sequence>MADAILSGIAVDIIKKLGSGVLQETRLRWGVREELEKLRSKVSTIQAVLLDAEQQYSQSHQVKVWMMTGNKMLKEVRLFFSSSNPFVYGLKMAHKIEKVRSKLDEIAEHKKFHLDKLPEKTFPMNGEREQTHSSLPEAVVGREDDKKKIIDFLLSSSHGENVSIISIVGIGGLGKTTLAQFAYNDETVKSNFKLKIWVSISENFDVKIIVEKILESLDGEKPKNLE</sequence>
<dbReference type="AlphaFoldDB" id="A0A6A6N4N5"/>
<name>A0A6A6N4N5_HEVBR</name>
<evidence type="ECO:0000313" key="7">
    <source>
        <dbReference type="EMBL" id="KAF2319518.1"/>
    </source>
</evidence>
<dbReference type="Pfam" id="PF18052">
    <property type="entry name" value="Rx_N"/>
    <property type="match status" value="1"/>
</dbReference>
<evidence type="ECO:0000259" key="6">
    <source>
        <dbReference type="Pfam" id="PF18052"/>
    </source>
</evidence>
<protein>
    <recommendedName>
        <fullName evidence="9">NB-ARC domain-containing protein</fullName>
    </recommendedName>
</protein>
<dbReference type="GO" id="GO:0043531">
    <property type="term" value="F:ADP binding"/>
    <property type="evidence" value="ECO:0007669"/>
    <property type="project" value="InterPro"/>
</dbReference>
<dbReference type="PANTHER" id="PTHR36766:SF38">
    <property type="entry name" value="DISEASE RESISTANCE PROTEIN RGA3"/>
    <property type="match status" value="1"/>
</dbReference>
<keyword evidence="8" id="KW-1185">Reference proteome</keyword>
<dbReference type="GO" id="GO:0006952">
    <property type="term" value="P:defense response"/>
    <property type="evidence" value="ECO:0007669"/>
    <property type="project" value="UniProtKB-KW"/>
</dbReference>
<feature type="domain" description="Disease resistance N-terminal" evidence="6">
    <location>
        <begin position="13"/>
        <end position="67"/>
    </location>
</feature>
<dbReference type="PANTHER" id="PTHR36766">
    <property type="entry name" value="PLANT BROAD-SPECTRUM MILDEW RESISTANCE PROTEIN RPW8"/>
    <property type="match status" value="1"/>
</dbReference>
<dbReference type="Gene3D" id="1.20.5.4130">
    <property type="match status" value="1"/>
</dbReference>
<dbReference type="InterPro" id="IPR002182">
    <property type="entry name" value="NB-ARC"/>
</dbReference>
<keyword evidence="2" id="KW-0547">Nucleotide-binding</keyword>
<dbReference type="EMBL" id="JAAGAX010000003">
    <property type="protein sequence ID" value="KAF2319518.1"/>
    <property type="molecule type" value="Genomic_DNA"/>
</dbReference>
<dbReference type="Pfam" id="PF00931">
    <property type="entry name" value="NB-ARC"/>
    <property type="match status" value="1"/>
</dbReference>
<reference evidence="7 8" key="1">
    <citation type="journal article" date="2020" name="Mol. Plant">
        <title>The Chromosome-Based Rubber Tree Genome Provides New Insights into Spurge Genome Evolution and Rubber Biosynthesis.</title>
        <authorList>
            <person name="Liu J."/>
            <person name="Shi C."/>
            <person name="Shi C.C."/>
            <person name="Li W."/>
            <person name="Zhang Q.J."/>
            <person name="Zhang Y."/>
            <person name="Li K."/>
            <person name="Lu H.F."/>
            <person name="Shi C."/>
            <person name="Zhu S.T."/>
            <person name="Xiao Z.Y."/>
            <person name="Nan H."/>
            <person name="Yue Y."/>
            <person name="Zhu X.G."/>
            <person name="Wu Y."/>
            <person name="Hong X.N."/>
            <person name="Fan G.Y."/>
            <person name="Tong Y."/>
            <person name="Zhang D."/>
            <person name="Mao C.L."/>
            <person name="Liu Y.L."/>
            <person name="Hao S.J."/>
            <person name="Liu W.Q."/>
            <person name="Lv M.Q."/>
            <person name="Zhang H.B."/>
            <person name="Liu Y."/>
            <person name="Hu-Tang G.R."/>
            <person name="Wang J.P."/>
            <person name="Wang J.H."/>
            <person name="Sun Y.H."/>
            <person name="Ni S.B."/>
            <person name="Chen W.B."/>
            <person name="Zhang X.C."/>
            <person name="Jiao Y.N."/>
            <person name="Eichler E.E."/>
            <person name="Li G.H."/>
            <person name="Liu X."/>
            <person name="Gao L.Z."/>
        </authorList>
    </citation>
    <scope>NUCLEOTIDE SEQUENCE [LARGE SCALE GENOMIC DNA]</scope>
    <source>
        <strain evidence="8">cv. GT1</strain>
        <tissue evidence="7">Leaf</tissue>
    </source>
</reference>
<accession>A0A6A6N4N5</accession>
<dbReference type="GO" id="GO:0005524">
    <property type="term" value="F:ATP binding"/>
    <property type="evidence" value="ECO:0007669"/>
    <property type="project" value="UniProtKB-KW"/>
</dbReference>
<dbReference type="Gene3D" id="3.40.50.300">
    <property type="entry name" value="P-loop containing nucleotide triphosphate hydrolases"/>
    <property type="match status" value="1"/>
</dbReference>
<dbReference type="InterPro" id="IPR027417">
    <property type="entry name" value="P-loop_NTPase"/>
</dbReference>